<name>A0A5S5MDP3_9BACT</name>
<gene>
    <name evidence="3" type="ORF">FIM25_13270</name>
</gene>
<protein>
    <submittedName>
        <fullName evidence="3">Transporter substrate-binding domain-containing protein</fullName>
    </submittedName>
</protein>
<dbReference type="SUPFAM" id="SSF53850">
    <property type="entry name" value="Periplasmic binding protein-like II"/>
    <property type="match status" value="1"/>
</dbReference>
<dbReference type="PANTHER" id="PTHR35936">
    <property type="entry name" value="MEMBRANE-BOUND LYTIC MUREIN TRANSGLYCOSYLASE F"/>
    <property type="match status" value="1"/>
</dbReference>
<evidence type="ECO:0000259" key="2">
    <source>
        <dbReference type="Pfam" id="PF00497"/>
    </source>
</evidence>
<reference evidence="3 4" key="1">
    <citation type="submission" date="2019-06" db="EMBL/GenBank/DDBJ databases">
        <title>Desulfobotulus mexicanus sp. nov., a novel sulfate-reducing bacterium isolated from the sediment of an alkaline crater lake in Mexico.</title>
        <authorList>
            <person name="Hirschler-Rea A."/>
        </authorList>
    </citation>
    <scope>NUCLEOTIDE SEQUENCE [LARGE SCALE GENOMIC DNA]</scope>
    <source>
        <strain evidence="3 4">PAR22N</strain>
    </source>
</reference>
<accession>A0A5S5MDP3</accession>
<dbReference type="OrthoDB" id="5452509at2"/>
<keyword evidence="4" id="KW-1185">Reference proteome</keyword>
<dbReference type="AlphaFoldDB" id="A0A5S5MDP3"/>
<sequence>MMIFSSRIPRTISLFILAIPLLYLPVSPAYNTAHAAEKKVVIANGDWAPYQGKDLPGGGPATQIAEEAFATQGFDVEFRYMPWARGLNLTQQAQTDATMLYSYNEERGKNFLYSDPIISLDTVVFYLKDKKLHWENPEDLKGMTLGAVLEYDYGFVREDSGYTLDRVASNVFNYRKLAAGRIDALLEERLVGLETARQEGLGDSITYHPKPIKSVPYHLIVSKENPRAEEIIQVFNKGLSQLKADGRLNQILQITP</sequence>
<organism evidence="3 4">
    <name type="scientific">Desulfobotulus mexicanus</name>
    <dbReference type="NCBI Taxonomy" id="2586642"/>
    <lineage>
        <taxon>Bacteria</taxon>
        <taxon>Pseudomonadati</taxon>
        <taxon>Thermodesulfobacteriota</taxon>
        <taxon>Desulfobacteria</taxon>
        <taxon>Desulfobacterales</taxon>
        <taxon>Desulfobacteraceae</taxon>
        <taxon>Desulfobotulus</taxon>
    </lineage>
</organism>
<feature type="domain" description="Solute-binding protein family 3/N-terminal" evidence="2">
    <location>
        <begin position="42"/>
        <end position="253"/>
    </location>
</feature>
<comment type="caution">
    <text evidence="3">The sequence shown here is derived from an EMBL/GenBank/DDBJ whole genome shotgun (WGS) entry which is preliminary data.</text>
</comment>
<proteinExistence type="predicted"/>
<dbReference type="InterPro" id="IPR001638">
    <property type="entry name" value="Solute-binding_3/MltF_N"/>
</dbReference>
<evidence type="ECO:0000313" key="3">
    <source>
        <dbReference type="EMBL" id="TYT73810.1"/>
    </source>
</evidence>
<dbReference type="Gene3D" id="3.40.190.10">
    <property type="entry name" value="Periplasmic binding protein-like II"/>
    <property type="match status" value="2"/>
</dbReference>
<dbReference type="EMBL" id="VDMB01000020">
    <property type="protein sequence ID" value="TYT73810.1"/>
    <property type="molecule type" value="Genomic_DNA"/>
</dbReference>
<dbReference type="RefSeq" id="WP_139450184.1">
    <property type="nucleotide sequence ID" value="NZ_VDMB01000020.1"/>
</dbReference>
<evidence type="ECO:0000256" key="1">
    <source>
        <dbReference type="ARBA" id="ARBA00022729"/>
    </source>
</evidence>
<dbReference type="PANTHER" id="PTHR35936:SF25">
    <property type="entry name" value="ABC TRANSPORTER SUBSTRATE-BINDING PROTEIN"/>
    <property type="match status" value="1"/>
</dbReference>
<dbReference type="Pfam" id="PF00497">
    <property type="entry name" value="SBP_bac_3"/>
    <property type="match status" value="1"/>
</dbReference>
<keyword evidence="1" id="KW-0732">Signal</keyword>
<dbReference type="Proteomes" id="UP000321899">
    <property type="component" value="Unassembled WGS sequence"/>
</dbReference>
<evidence type="ECO:0000313" key="4">
    <source>
        <dbReference type="Proteomes" id="UP000321899"/>
    </source>
</evidence>